<keyword evidence="1" id="KW-0732">Signal</keyword>
<feature type="signal peptide" evidence="1">
    <location>
        <begin position="1"/>
        <end position="20"/>
    </location>
</feature>
<dbReference type="EMBL" id="CAKOGP040002313">
    <property type="protein sequence ID" value="CAJ1967065.1"/>
    <property type="molecule type" value="Genomic_DNA"/>
</dbReference>
<proteinExistence type="predicted"/>
<dbReference type="InterPro" id="IPR037284">
    <property type="entry name" value="SUF_FeS_clus_asmbl_SufBD_sf"/>
</dbReference>
<feature type="domain" description="SUF system FeS cluster assembly SufBD core" evidence="2">
    <location>
        <begin position="350"/>
        <end position="615"/>
    </location>
</feature>
<reference evidence="3" key="1">
    <citation type="submission" date="2023-08" db="EMBL/GenBank/DDBJ databases">
        <authorList>
            <person name="Audoor S."/>
            <person name="Bilcke G."/>
        </authorList>
    </citation>
    <scope>NUCLEOTIDE SEQUENCE</scope>
</reference>
<organism evidence="3 4">
    <name type="scientific">Cylindrotheca closterium</name>
    <dbReference type="NCBI Taxonomy" id="2856"/>
    <lineage>
        <taxon>Eukaryota</taxon>
        <taxon>Sar</taxon>
        <taxon>Stramenopiles</taxon>
        <taxon>Ochrophyta</taxon>
        <taxon>Bacillariophyta</taxon>
        <taxon>Bacillariophyceae</taxon>
        <taxon>Bacillariophycidae</taxon>
        <taxon>Bacillariales</taxon>
        <taxon>Bacillariaceae</taxon>
        <taxon>Cylindrotheca</taxon>
    </lineage>
</organism>
<dbReference type="Pfam" id="PF01458">
    <property type="entry name" value="SUFBD_core"/>
    <property type="match status" value="1"/>
</dbReference>
<dbReference type="PANTHER" id="PTHR43575:SF1">
    <property type="entry name" value="PROTEIN ABCI7, CHLOROPLASTIC"/>
    <property type="match status" value="1"/>
</dbReference>
<dbReference type="Proteomes" id="UP001295423">
    <property type="component" value="Unassembled WGS sequence"/>
</dbReference>
<name>A0AAD2GA11_9STRA</name>
<dbReference type="InterPro" id="IPR000825">
    <property type="entry name" value="SUF_FeS_clus_asmbl_SufBD_core"/>
</dbReference>
<protein>
    <recommendedName>
        <fullName evidence="2">SUF system FeS cluster assembly SufBD core domain-containing protein</fullName>
    </recommendedName>
</protein>
<feature type="chain" id="PRO_5041963964" description="SUF system FeS cluster assembly SufBD core domain-containing protein" evidence="1">
    <location>
        <begin position="21"/>
        <end position="663"/>
    </location>
</feature>
<keyword evidence="4" id="KW-1185">Reference proteome</keyword>
<evidence type="ECO:0000313" key="3">
    <source>
        <dbReference type="EMBL" id="CAJ1967065.1"/>
    </source>
</evidence>
<dbReference type="InterPro" id="IPR055346">
    <property type="entry name" value="Fe-S_cluster_assembly_SufBD"/>
</dbReference>
<comment type="caution">
    <text evidence="3">The sequence shown here is derived from an EMBL/GenBank/DDBJ whole genome shotgun (WGS) entry which is preliminary data.</text>
</comment>
<dbReference type="GO" id="GO:0016226">
    <property type="term" value="P:iron-sulfur cluster assembly"/>
    <property type="evidence" value="ECO:0007669"/>
    <property type="project" value="InterPro"/>
</dbReference>
<evidence type="ECO:0000256" key="1">
    <source>
        <dbReference type="SAM" id="SignalP"/>
    </source>
</evidence>
<accession>A0AAD2GA11</accession>
<dbReference type="SUPFAM" id="SSF101960">
    <property type="entry name" value="Stabilizer of iron transporter SufD"/>
    <property type="match status" value="1"/>
</dbReference>
<sequence>MRLILSNALLLLSLLGPSAAFFNTQNPISSNRDKSSLHVSIGLGPEEIEEEKQLVPGVDYEVPDHEAYRTSRRSKLDEKCDKWFGALLAGEEDKGILGSLADDARKVLITPVPLINEIELPKDDPEWTPYVATKLPWTPLTPAFGLEEFGLPVPRRNAETWRHFDVAGMVEQDYSGTPEGNGLELEFTDEEVATTRANLQVKGGWLPDDECQARLVYINGRFAPQLSQTNDFVSNIGSADEVPEDMKSLLGRLTDGFTDELAAPVPVGDDDFWTSFKKLSGPNHNVGEAISQFAVNTQQGTACFAALNTRRTGAVAFVNIPEGHDKDEENKKPILIVNAVTSNGGASSDSRGVSFHPRCLVVAGEDSFSSLVQSCVDLDSDEAKVSTLYNGFTQVFLKKGAQMNHTFLEESGGIPVGGVEINDDDVEEGQEKPRDIEARRPELKDTHLEVIDVQAMGDDASYDGILLSVGGSGRIRIAHSVTLLRPGSHAGVKGFSLSAGAQQTDIKTNIHHIGQATTSEQLQKNMIGGRSTGSFKGRIRVEQSAQQTNSEQLARTVLLSDRSRAWAVPSLEIIADDVSCTHGCTVSDLSEEELFYLRARGLDRTLARNLLMYGFAGEICGLVDPSVLEAVGSEKGLQQRVIAKLENIVPQGERAIKGDFQSV</sequence>
<dbReference type="AlphaFoldDB" id="A0AAD2GA11"/>
<evidence type="ECO:0000259" key="2">
    <source>
        <dbReference type="Pfam" id="PF01458"/>
    </source>
</evidence>
<evidence type="ECO:0000313" key="4">
    <source>
        <dbReference type="Proteomes" id="UP001295423"/>
    </source>
</evidence>
<dbReference type="PANTHER" id="PTHR43575">
    <property type="entry name" value="PROTEIN ABCI7, CHLOROPLASTIC"/>
    <property type="match status" value="1"/>
</dbReference>
<gene>
    <name evidence="3" type="ORF">CYCCA115_LOCUS22596</name>
</gene>